<dbReference type="EnsemblMetazoa" id="HelroT137401">
    <property type="protein sequence ID" value="HelroP137401"/>
    <property type="gene ID" value="HelroG137401"/>
</dbReference>
<dbReference type="InParanoid" id="T1EIK3"/>
<comment type="similarity">
    <text evidence="1">Belongs to the inward rectifier-type potassium channel (TC 1.A.2.1) family.</text>
</comment>
<keyword evidence="1" id="KW-0406">Ion transport</keyword>
<dbReference type="EMBL" id="AMQM01000261">
    <property type="status" value="NOT_ANNOTATED_CDS"/>
    <property type="molecule type" value="Genomic_DNA"/>
</dbReference>
<keyword evidence="6" id="KW-1185">Reference proteome</keyword>
<dbReference type="HOGENOM" id="CLU_2127220_0_0_1"/>
<keyword evidence="1" id="KW-0407">Ion channel</keyword>
<evidence type="ECO:0000259" key="3">
    <source>
        <dbReference type="Pfam" id="PF01007"/>
    </source>
</evidence>
<keyword evidence="2" id="KW-0472">Membrane</keyword>
<comment type="subcellular location">
    <subcellularLocation>
        <location evidence="1">Membrane</location>
        <topology evidence="1">Multi-pass membrane protein</topology>
    </subcellularLocation>
</comment>
<protein>
    <recommendedName>
        <fullName evidence="3">Potassium channel inwardly rectifying transmembrane domain-containing protein</fullName>
    </recommendedName>
</protein>
<feature type="transmembrane region" description="Helical" evidence="2">
    <location>
        <begin position="75"/>
        <end position="99"/>
    </location>
</feature>
<organism evidence="5 6">
    <name type="scientific">Helobdella robusta</name>
    <name type="common">Californian leech</name>
    <dbReference type="NCBI Taxonomy" id="6412"/>
    <lineage>
        <taxon>Eukaryota</taxon>
        <taxon>Metazoa</taxon>
        <taxon>Spiralia</taxon>
        <taxon>Lophotrochozoa</taxon>
        <taxon>Annelida</taxon>
        <taxon>Clitellata</taxon>
        <taxon>Hirudinea</taxon>
        <taxon>Rhynchobdellida</taxon>
        <taxon>Glossiphoniidae</taxon>
        <taxon>Helobdella</taxon>
    </lineage>
</organism>
<dbReference type="SUPFAM" id="SSF81324">
    <property type="entry name" value="Voltage-gated potassium channels"/>
    <property type="match status" value="1"/>
</dbReference>
<keyword evidence="1" id="KW-0630">Potassium</keyword>
<dbReference type="Gene3D" id="1.10.287.70">
    <property type="match status" value="1"/>
</dbReference>
<reference evidence="4 6" key="2">
    <citation type="journal article" date="2013" name="Nature">
        <title>Insights into bilaterian evolution from three spiralian genomes.</title>
        <authorList>
            <person name="Simakov O."/>
            <person name="Marletaz F."/>
            <person name="Cho S.J."/>
            <person name="Edsinger-Gonzales E."/>
            <person name="Havlak P."/>
            <person name="Hellsten U."/>
            <person name="Kuo D.H."/>
            <person name="Larsson T."/>
            <person name="Lv J."/>
            <person name="Arendt D."/>
            <person name="Savage R."/>
            <person name="Osoegawa K."/>
            <person name="de Jong P."/>
            <person name="Grimwood J."/>
            <person name="Chapman J.A."/>
            <person name="Shapiro H."/>
            <person name="Aerts A."/>
            <person name="Otillar R.P."/>
            <person name="Terry A.Y."/>
            <person name="Boore J.L."/>
            <person name="Grigoriev I.V."/>
            <person name="Lindberg D.R."/>
            <person name="Seaver E.C."/>
            <person name="Weisblat D.A."/>
            <person name="Putnam N.H."/>
            <person name="Rokhsar D.S."/>
        </authorList>
    </citation>
    <scope>NUCLEOTIDE SEQUENCE</scope>
</reference>
<dbReference type="KEGG" id="hro:HELRODRAFT_137401"/>
<dbReference type="PANTHER" id="PTHR11767:SF102">
    <property type="entry name" value="INWARDLY RECTIFYING POTASSIUM CHANNEL 1, ISOFORM F"/>
    <property type="match status" value="1"/>
</dbReference>
<dbReference type="GeneID" id="20196403"/>
<dbReference type="EMBL" id="KB095811">
    <property type="protein sequence ID" value="ESO12920.1"/>
    <property type="molecule type" value="Genomic_DNA"/>
</dbReference>
<dbReference type="Proteomes" id="UP000015101">
    <property type="component" value="Unassembled WGS sequence"/>
</dbReference>
<keyword evidence="1" id="KW-0851">Voltage-gated channel</keyword>
<feature type="transmembrane region" description="Helical" evidence="2">
    <location>
        <begin position="6"/>
        <end position="23"/>
    </location>
</feature>
<evidence type="ECO:0000313" key="6">
    <source>
        <dbReference type="Proteomes" id="UP000015101"/>
    </source>
</evidence>
<keyword evidence="2" id="KW-1133">Transmembrane helix</keyword>
<dbReference type="CTD" id="20196403"/>
<dbReference type="OrthoDB" id="273257at2759"/>
<proteinExistence type="inferred from homology"/>
<feature type="domain" description="Potassium channel inwardly rectifying transmembrane" evidence="3">
    <location>
        <begin position="3"/>
        <end position="101"/>
    </location>
</feature>
<gene>
    <name evidence="5" type="primary">20196403</name>
    <name evidence="4" type="ORF">HELRODRAFT_137401</name>
</gene>
<sequence length="114" mass="13029">IFLFVGSWFGFAVIWYLVAYFHGDLDKKYFENDEQDFKPCIKGLEDFVSALFFSIDLQSTMGYGNVEIQDECPMAVALFVIQAFIGIVVQSLAGSIIFARYNNSRKKSKKPTWS</sequence>
<dbReference type="InterPro" id="IPR040445">
    <property type="entry name" value="Kir_TM"/>
</dbReference>
<evidence type="ECO:0000256" key="2">
    <source>
        <dbReference type="SAM" id="Phobius"/>
    </source>
</evidence>
<dbReference type="eggNOG" id="KOG3827">
    <property type="taxonomic scope" value="Eukaryota"/>
</dbReference>
<dbReference type="STRING" id="6412.T1EIK3"/>
<keyword evidence="1 2" id="KW-0812">Transmembrane</keyword>
<evidence type="ECO:0000313" key="4">
    <source>
        <dbReference type="EMBL" id="ESO12920.1"/>
    </source>
</evidence>
<dbReference type="InterPro" id="IPR016449">
    <property type="entry name" value="K_chnl_inward-rec_Kir"/>
</dbReference>
<evidence type="ECO:0000256" key="1">
    <source>
        <dbReference type="RuleBase" id="RU003822"/>
    </source>
</evidence>
<dbReference type="AlphaFoldDB" id="T1EIK3"/>
<dbReference type="PANTHER" id="PTHR11767">
    <property type="entry name" value="INWARD RECTIFIER POTASSIUM CHANNEL"/>
    <property type="match status" value="1"/>
</dbReference>
<keyword evidence="1" id="KW-0633">Potassium transport</keyword>
<dbReference type="GO" id="GO:0005242">
    <property type="term" value="F:inward rectifier potassium channel activity"/>
    <property type="evidence" value="ECO:0007669"/>
    <property type="project" value="InterPro"/>
</dbReference>
<reference evidence="5" key="3">
    <citation type="submission" date="2015-06" db="UniProtKB">
        <authorList>
            <consortium name="EnsemblMetazoa"/>
        </authorList>
    </citation>
    <scope>IDENTIFICATION</scope>
</reference>
<dbReference type="Pfam" id="PF01007">
    <property type="entry name" value="IRK"/>
    <property type="match status" value="1"/>
</dbReference>
<reference evidence="6" key="1">
    <citation type="submission" date="2012-12" db="EMBL/GenBank/DDBJ databases">
        <authorList>
            <person name="Hellsten U."/>
            <person name="Grimwood J."/>
            <person name="Chapman J.A."/>
            <person name="Shapiro H."/>
            <person name="Aerts A."/>
            <person name="Otillar R.P."/>
            <person name="Terry A.Y."/>
            <person name="Boore J.L."/>
            <person name="Simakov O."/>
            <person name="Marletaz F."/>
            <person name="Cho S.-J."/>
            <person name="Edsinger-Gonzales E."/>
            <person name="Havlak P."/>
            <person name="Kuo D.-H."/>
            <person name="Larsson T."/>
            <person name="Lv J."/>
            <person name="Arendt D."/>
            <person name="Savage R."/>
            <person name="Osoegawa K."/>
            <person name="de Jong P."/>
            <person name="Lindberg D.R."/>
            <person name="Seaver E.C."/>
            <person name="Weisblat D.A."/>
            <person name="Putnam N.H."/>
            <person name="Grigoriev I.V."/>
            <person name="Rokhsar D.S."/>
        </authorList>
    </citation>
    <scope>NUCLEOTIDE SEQUENCE</scope>
</reference>
<name>T1EIK3_HELRO</name>
<evidence type="ECO:0000313" key="5">
    <source>
        <dbReference type="EnsemblMetazoa" id="HelroP137401"/>
    </source>
</evidence>
<dbReference type="RefSeq" id="XP_009009640.1">
    <property type="nucleotide sequence ID" value="XM_009011392.1"/>
</dbReference>
<dbReference type="GO" id="GO:0034702">
    <property type="term" value="C:monoatomic ion channel complex"/>
    <property type="evidence" value="ECO:0007669"/>
    <property type="project" value="UniProtKB-KW"/>
</dbReference>
<accession>T1EIK3</accession>
<keyword evidence="1" id="KW-0813">Transport</keyword>